<keyword evidence="2" id="KW-0328">Glycosyltransferase</keyword>
<evidence type="ECO:0000256" key="3">
    <source>
        <dbReference type="ARBA" id="ARBA00022679"/>
    </source>
</evidence>
<dbReference type="EMBL" id="JAALLT010000005">
    <property type="protein sequence ID" value="NGP78092.1"/>
    <property type="molecule type" value="Genomic_DNA"/>
</dbReference>
<comment type="similarity">
    <text evidence="1">Belongs to the glycosyltransferase 2 family.</text>
</comment>
<dbReference type="AlphaFoldDB" id="A0A6M1SYC0"/>
<keyword evidence="3" id="KW-0808">Transferase</keyword>
<dbReference type="InterPro" id="IPR001173">
    <property type="entry name" value="Glyco_trans_2-like"/>
</dbReference>
<dbReference type="GO" id="GO:0004582">
    <property type="term" value="F:dolichyl-phosphate beta-D-mannosyltransferase activity"/>
    <property type="evidence" value="ECO:0007669"/>
    <property type="project" value="InterPro"/>
</dbReference>
<reference evidence="5 6" key="1">
    <citation type="submission" date="2020-02" db="EMBL/GenBank/DDBJ databases">
        <title>Balneolaceae bacterium YR4-1, complete genome.</title>
        <authorList>
            <person name="Li Y."/>
            <person name="Wu S."/>
        </authorList>
    </citation>
    <scope>NUCLEOTIDE SEQUENCE [LARGE SCALE GENOMIC DNA]</scope>
    <source>
        <strain evidence="5 6">YR4-1</strain>
    </source>
</reference>
<evidence type="ECO:0000256" key="1">
    <source>
        <dbReference type="ARBA" id="ARBA00006739"/>
    </source>
</evidence>
<dbReference type="SUPFAM" id="SSF53448">
    <property type="entry name" value="Nucleotide-diphospho-sugar transferases"/>
    <property type="match status" value="1"/>
</dbReference>
<proteinExistence type="inferred from homology"/>
<dbReference type="FunFam" id="3.90.550.10:FF:000122">
    <property type="entry name" value="Dolichol-phosphate mannosyltransferase subunit 1"/>
    <property type="match status" value="1"/>
</dbReference>
<dbReference type="RefSeq" id="WP_165143824.1">
    <property type="nucleotide sequence ID" value="NZ_JAALLT010000005.1"/>
</dbReference>
<dbReference type="InterPro" id="IPR029044">
    <property type="entry name" value="Nucleotide-diphossugar_trans"/>
</dbReference>
<dbReference type="CDD" id="cd06442">
    <property type="entry name" value="DPM1_like"/>
    <property type="match status" value="1"/>
</dbReference>
<dbReference type="PANTHER" id="PTHR43398">
    <property type="entry name" value="DOLICHOL-PHOSPHATE MANNOSYLTRANSFERASE SUBUNIT 1"/>
    <property type="match status" value="1"/>
</dbReference>
<dbReference type="GO" id="GO:0016020">
    <property type="term" value="C:membrane"/>
    <property type="evidence" value="ECO:0007669"/>
    <property type="project" value="GOC"/>
</dbReference>
<evidence type="ECO:0000256" key="2">
    <source>
        <dbReference type="ARBA" id="ARBA00022676"/>
    </source>
</evidence>
<name>A0A6M1SYC0_9BACT</name>
<evidence type="ECO:0000313" key="6">
    <source>
        <dbReference type="Proteomes" id="UP000473278"/>
    </source>
</evidence>
<feature type="domain" description="Glycosyltransferase 2-like" evidence="4">
    <location>
        <begin position="7"/>
        <end position="174"/>
    </location>
</feature>
<dbReference type="InterPro" id="IPR039528">
    <property type="entry name" value="DPM1-like"/>
</dbReference>
<dbReference type="PANTHER" id="PTHR43398:SF1">
    <property type="entry name" value="DOLICHOL-PHOSPHATE MANNOSYLTRANSFERASE SUBUNIT 1"/>
    <property type="match status" value="1"/>
</dbReference>
<dbReference type="Pfam" id="PF00535">
    <property type="entry name" value="Glycos_transf_2"/>
    <property type="match status" value="1"/>
</dbReference>
<keyword evidence="6" id="KW-1185">Reference proteome</keyword>
<organism evidence="5 6">
    <name type="scientific">Halalkalibaculum roseum</name>
    <dbReference type="NCBI Taxonomy" id="2709311"/>
    <lineage>
        <taxon>Bacteria</taxon>
        <taxon>Pseudomonadati</taxon>
        <taxon>Balneolota</taxon>
        <taxon>Balneolia</taxon>
        <taxon>Balneolales</taxon>
        <taxon>Balneolaceae</taxon>
        <taxon>Halalkalibaculum</taxon>
    </lineage>
</organism>
<evidence type="ECO:0000259" key="4">
    <source>
        <dbReference type="Pfam" id="PF00535"/>
    </source>
</evidence>
<dbReference type="GO" id="GO:0009247">
    <property type="term" value="P:glycolipid biosynthetic process"/>
    <property type="evidence" value="ECO:0007669"/>
    <property type="project" value="TreeGrafter"/>
</dbReference>
<sequence length="242" mass="27300">MQNQILVIVPTYNEAHNIPKIIESVLNLDEPTHLLVVDDGSPDGTGDIVEELIPSYEGRLHLIRRSGKLGLGTAYVRGFKFALEKGYTYVCEMDADFSHNPEDIPALVEEVRSGNADVAIGSRYSKGISIINWPLSRLILSYGANLYARIITGLPVADTTAGFKCIHRKVLENISVEGIRSNGYAFQIELHFRAWKAGFRLKEVSIIFREREEGVSKMSKKIVWEAIWRVWFLKFQSIFGTL</sequence>
<gene>
    <name evidence="5" type="ORF">G3570_15695</name>
</gene>
<evidence type="ECO:0000313" key="5">
    <source>
        <dbReference type="EMBL" id="NGP78092.1"/>
    </source>
</evidence>
<protein>
    <submittedName>
        <fullName evidence="5">Polyprenol monophosphomannose synthase</fullName>
    </submittedName>
</protein>
<accession>A0A6M1SYC0</accession>
<comment type="caution">
    <text evidence="5">The sequence shown here is derived from an EMBL/GenBank/DDBJ whole genome shotgun (WGS) entry which is preliminary data.</text>
</comment>
<dbReference type="Gene3D" id="3.90.550.10">
    <property type="entry name" value="Spore Coat Polysaccharide Biosynthesis Protein SpsA, Chain A"/>
    <property type="match status" value="1"/>
</dbReference>
<dbReference type="Proteomes" id="UP000473278">
    <property type="component" value="Unassembled WGS sequence"/>
</dbReference>